<dbReference type="SUPFAM" id="SSF48452">
    <property type="entry name" value="TPR-like"/>
    <property type="match status" value="1"/>
</dbReference>
<gene>
    <name evidence="4" type="ORF">Pan14r_02590</name>
</gene>
<comment type="caution">
    <text evidence="4">The sequence shown here is derived from an EMBL/GenBank/DDBJ whole genome shotgun (WGS) entry which is preliminary data.</text>
</comment>
<feature type="compositionally biased region" description="Pro residues" evidence="2">
    <location>
        <begin position="87"/>
        <end position="96"/>
    </location>
</feature>
<evidence type="ECO:0000313" key="4">
    <source>
        <dbReference type="EMBL" id="TWT68021.1"/>
    </source>
</evidence>
<evidence type="ECO:0000256" key="1">
    <source>
        <dbReference type="PROSITE-ProRule" id="PRU00339"/>
    </source>
</evidence>
<feature type="repeat" description="TPR" evidence="1">
    <location>
        <begin position="242"/>
        <end position="275"/>
    </location>
</feature>
<evidence type="ECO:0000256" key="3">
    <source>
        <dbReference type="SAM" id="Phobius"/>
    </source>
</evidence>
<accession>A0A5C5Y048</accession>
<feature type="transmembrane region" description="Helical" evidence="3">
    <location>
        <begin position="128"/>
        <end position="146"/>
    </location>
</feature>
<sequence>MQRVPIRFGWLTKFDVQADAWSNETFACGSIRSTVILDPPETTVPGTHWPHVLTLSPSDFYTSPLRPVPPKERLAGPKIVDAAGAIPSPPTAPKKPPMNSERRHELQENELANSLARFSKQIEPYSKWLLAGVIAVIALVFGLSFYSTTRTETRSDATLQLLQAGGSGDPEVFARVAEKYPDTAAAHWARLYTADQLMADGMAQLFEDREEALNLLGDAAESYGQALKAPAENTITSRTLRSRAHYGLARIAEAQGNVDEAIAEYKSVMEADESEAMTELAADRIEALESPATQDFLTWFGEQDFAPAEPSLPPALPDASELPESPDMELPDLGLGLETEEPTTDPADEPTEEMTDAEPAEQTDTSAEDTAGDAAEAEATEPEAADSDATEPDAPEADVDAEADAQESETP</sequence>
<proteinExistence type="predicted"/>
<dbReference type="Proteomes" id="UP000317238">
    <property type="component" value="Unassembled WGS sequence"/>
</dbReference>
<keyword evidence="3" id="KW-0812">Transmembrane</keyword>
<evidence type="ECO:0000313" key="5">
    <source>
        <dbReference type="Proteomes" id="UP000317238"/>
    </source>
</evidence>
<dbReference type="InterPro" id="IPR011990">
    <property type="entry name" value="TPR-like_helical_dom_sf"/>
</dbReference>
<organism evidence="4 5">
    <name type="scientific">Crateriforma conspicua</name>
    <dbReference type="NCBI Taxonomy" id="2527996"/>
    <lineage>
        <taxon>Bacteria</taxon>
        <taxon>Pseudomonadati</taxon>
        <taxon>Planctomycetota</taxon>
        <taxon>Planctomycetia</taxon>
        <taxon>Planctomycetales</taxon>
        <taxon>Planctomycetaceae</taxon>
        <taxon>Crateriforma</taxon>
    </lineage>
</organism>
<protein>
    <submittedName>
        <fullName evidence="4">Uncharacterized protein</fullName>
    </submittedName>
</protein>
<keyword evidence="1" id="KW-0802">TPR repeat</keyword>
<dbReference type="EMBL" id="SJPL01000001">
    <property type="protein sequence ID" value="TWT68021.1"/>
    <property type="molecule type" value="Genomic_DNA"/>
</dbReference>
<dbReference type="PROSITE" id="PS50005">
    <property type="entry name" value="TPR"/>
    <property type="match status" value="1"/>
</dbReference>
<feature type="compositionally biased region" description="Acidic residues" evidence="2">
    <location>
        <begin position="338"/>
        <end position="411"/>
    </location>
</feature>
<dbReference type="AlphaFoldDB" id="A0A5C5Y048"/>
<feature type="region of interest" description="Disordered" evidence="2">
    <location>
        <begin position="305"/>
        <end position="411"/>
    </location>
</feature>
<keyword evidence="3" id="KW-0472">Membrane</keyword>
<dbReference type="Gene3D" id="1.25.40.10">
    <property type="entry name" value="Tetratricopeptide repeat domain"/>
    <property type="match status" value="1"/>
</dbReference>
<name>A0A5C5Y048_9PLAN</name>
<feature type="region of interest" description="Disordered" evidence="2">
    <location>
        <begin position="82"/>
        <end position="103"/>
    </location>
</feature>
<keyword evidence="3" id="KW-1133">Transmembrane helix</keyword>
<evidence type="ECO:0000256" key="2">
    <source>
        <dbReference type="SAM" id="MobiDB-lite"/>
    </source>
</evidence>
<reference evidence="4 5" key="1">
    <citation type="submission" date="2019-02" db="EMBL/GenBank/DDBJ databases">
        <title>Deep-cultivation of Planctomycetes and their phenomic and genomic characterization uncovers novel biology.</title>
        <authorList>
            <person name="Wiegand S."/>
            <person name="Jogler M."/>
            <person name="Boedeker C."/>
            <person name="Pinto D."/>
            <person name="Vollmers J."/>
            <person name="Rivas-Marin E."/>
            <person name="Kohn T."/>
            <person name="Peeters S.H."/>
            <person name="Heuer A."/>
            <person name="Rast P."/>
            <person name="Oberbeckmann S."/>
            <person name="Bunk B."/>
            <person name="Jeske O."/>
            <person name="Meyerdierks A."/>
            <person name="Storesund J.E."/>
            <person name="Kallscheuer N."/>
            <person name="Luecker S."/>
            <person name="Lage O.M."/>
            <person name="Pohl T."/>
            <person name="Merkel B.J."/>
            <person name="Hornburger P."/>
            <person name="Mueller R.-W."/>
            <person name="Bruemmer F."/>
            <person name="Labrenz M."/>
            <person name="Spormann A.M."/>
            <person name="Op Den Camp H."/>
            <person name="Overmann J."/>
            <person name="Amann R."/>
            <person name="Jetten M.S.M."/>
            <person name="Mascher T."/>
            <person name="Medema M.H."/>
            <person name="Devos D.P."/>
            <person name="Kaster A.-K."/>
            <person name="Ovreas L."/>
            <person name="Rohde M."/>
            <person name="Galperin M.Y."/>
            <person name="Jogler C."/>
        </authorList>
    </citation>
    <scope>NUCLEOTIDE SEQUENCE [LARGE SCALE GENOMIC DNA]</scope>
    <source>
        <strain evidence="4 5">Pan14r</strain>
    </source>
</reference>
<keyword evidence="5" id="KW-1185">Reference proteome</keyword>
<dbReference type="InterPro" id="IPR019734">
    <property type="entry name" value="TPR_rpt"/>
</dbReference>